<comment type="caution">
    <text evidence="7">The sequence shown here is derived from an EMBL/GenBank/DDBJ whole genome shotgun (WGS) entry which is preliminary data.</text>
</comment>
<dbReference type="GO" id="GO:0016491">
    <property type="term" value="F:oxidoreductase activity"/>
    <property type="evidence" value="ECO:0007669"/>
    <property type="project" value="InterPro"/>
</dbReference>
<feature type="chain" id="PRO_5042149394" evidence="5">
    <location>
        <begin position="28"/>
        <end position="388"/>
    </location>
</feature>
<dbReference type="SUPFAM" id="SSF52833">
    <property type="entry name" value="Thioredoxin-like"/>
    <property type="match status" value="1"/>
</dbReference>
<sequence length="388" mass="43043">MRLERTKKKLSLLTIAALAAFSFGLKAQESDPLYHIVIKMDNVNKEAPAMLGFKTNTGMHIDTAFVNANNEFVFEGPIPKINRAFLNLAHEKIDPTMPPNNGDGISIYLEEGTLLIEGKDSLQTANYSGTPLNEDNNKLGAIGKAYTAKINVINNKYSKAMEAGDKELAAKMEEEYAALMDEKKQKELEFVYANNNSIVSLDWLRQNVNVIQEKSLATKVFNQFTEEVKKSPAGLIYSNILGQTKGADIGFEAPDISAKQPSGETLSLRSLRGKYVLLDFWASWCGPCRRENPNLVKSYNEFKDKNFTILGYSLDGGNKAFDNWTAAIEKDGLVWNQISDLGGWRCLPVQLYGISSVPTNFLIDPSGKIIAKNLRGADLDAKLKEILK</sequence>
<dbReference type="Gene3D" id="3.40.30.10">
    <property type="entry name" value="Glutaredoxin"/>
    <property type="match status" value="1"/>
</dbReference>
<dbReference type="InterPro" id="IPR013766">
    <property type="entry name" value="Thioredoxin_domain"/>
</dbReference>
<dbReference type="GO" id="GO:0016209">
    <property type="term" value="F:antioxidant activity"/>
    <property type="evidence" value="ECO:0007669"/>
    <property type="project" value="InterPro"/>
</dbReference>
<keyword evidence="2" id="KW-0201">Cytochrome c-type biogenesis</keyword>
<dbReference type="EMBL" id="JAPDPJ010000036">
    <property type="protein sequence ID" value="MCW3787769.1"/>
    <property type="molecule type" value="Genomic_DNA"/>
</dbReference>
<dbReference type="GO" id="GO:0030313">
    <property type="term" value="C:cell envelope"/>
    <property type="evidence" value="ECO:0007669"/>
    <property type="project" value="UniProtKB-SubCell"/>
</dbReference>
<evidence type="ECO:0000256" key="2">
    <source>
        <dbReference type="ARBA" id="ARBA00022748"/>
    </source>
</evidence>
<evidence type="ECO:0000256" key="1">
    <source>
        <dbReference type="ARBA" id="ARBA00004196"/>
    </source>
</evidence>
<feature type="signal peptide" evidence="5">
    <location>
        <begin position="1"/>
        <end position="27"/>
    </location>
</feature>
<keyword evidence="5" id="KW-0732">Signal</keyword>
<dbReference type="RefSeq" id="WP_301191333.1">
    <property type="nucleotide sequence ID" value="NZ_JAPDPJ010000036.1"/>
</dbReference>
<accession>A0AAE3M5X4</accession>
<dbReference type="AlphaFoldDB" id="A0AAE3M5X4"/>
<protein>
    <submittedName>
        <fullName evidence="7">AhpC/TSA family protein</fullName>
    </submittedName>
</protein>
<dbReference type="Pfam" id="PF00578">
    <property type="entry name" value="AhpC-TSA"/>
    <property type="match status" value="1"/>
</dbReference>
<dbReference type="InterPro" id="IPR036249">
    <property type="entry name" value="Thioredoxin-like_sf"/>
</dbReference>
<keyword evidence="8" id="KW-1185">Reference proteome</keyword>
<keyword evidence="4" id="KW-0676">Redox-active center</keyword>
<evidence type="ECO:0000313" key="8">
    <source>
        <dbReference type="Proteomes" id="UP001209229"/>
    </source>
</evidence>
<dbReference type="CDD" id="cd02966">
    <property type="entry name" value="TlpA_like_family"/>
    <property type="match status" value="1"/>
</dbReference>
<dbReference type="GO" id="GO:0017004">
    <property type="term" value="P:cytochrome complex assembly"/>
    <property type="evidence" value="ECO:0007669"/>
    <property type="project" value="UniProtKB-KW"/>
</dbReference>
<evidence type="ECO:0000259" key="6">
    <source>
        <dbReference type="PROSITE" id="PS51352"/>
    </source>
</evidence>
<name>A0AAE3M5X4_9BACT</name>
<evidence type="ECO:0000256" key="4">
    <source>
        <dbReference type="ARBA" id="ARBA00023284"/>
    </source>
</evidence>
<dbReference type="PANTHER" id="PTHR42852">
    <property type="entry name" value="THIOL:DISULFIDE INTERCHANGE PROTEIN DSBE"/>
    <property type="match status" value="1"/>
</dbReference>
<evidence type="ECO:0000313" key="7">
    <source>
        <dbReference type="EMBL" id="MCW3787769.1"/>
    </source>
</evidence>
<feature type="domain" description="Thioredoxin" evidence="6">
    <location>
        <begin position="247"/>
        <end position="388"/>
    </location>
</feature>
<evidence type="ECO:0000256" key="5">
    <source>
        <dbReference type="SAM" id="SignalP"/>
    </source>
</evidence>
<dbReference type="InterPro" id="IPR000866">
    <property type="entry name" value="AhpC/TSA"/>
</dbReference>
<keyword evidence="3" id="KW-1015">Disulfide bond</keyword>
<comment type="subcellular location">
    <subcellularLocation>
        <location evidence="1">Cell envelope</location>
    </subcellularLocation>
</comment>
<organism evidence="7 8">
    <name type="scientific">Plebeiibacterium sediminum</name>
    <dbReference type="NCBI Taxonomy" id="2992112"/>
    <lineage>
        <taxon>Bacteria</taxon>
        <taxon>Pseudomonadati</taxon>
        <taxon>Bacteroidota</taxon>
        <taxon>Bacteroidia</taxon>
        <taxon>Marinilabiliales</taxon>
        <taxon>Marinilabiliaceae</taxon>
        <taxon>Plebeiibacterium</taxon>
    </lineage>
</organism>
<dbReference type="PANTHER" id="PTHR42852:SF6">
    <property type="entry name" value="THIOL:DISULFIDE INTERCHANGE PROTEIN DSBE"/>
    <property type="match status" value="1"/>
</dbReference>
<dbReference type="InterPro" id="IPR050553">
    <property type="entry name" value="Thioredoxin_ResA/DsbE_sf"/>
</dbReference>
<dbReference type="InterPro" id="IPR025380">
    <property type="entry name" value="DUF4369"/>
</dbReference>
<proteinExistence type="predicted"/>
<dbReference type="PROSITE" id="PS00194">
    <property type="entry name" value="THIOREDOXIN_1"/>
    <property type="match status" value="1"/>
</dbReference>
<dbReference type="PROSITE" id="PS51352">
    <property type="entry name" value="THIOREDOXIN_2"/>
    <property type="match status" value="1"/>
</dbReference>
<dbReference type="Proteomes" id="UP001209229">
    <property type="component" value="Unassembled WGS sequence"/>
</dbReference>
<dbReference type="InterPro" id="IPR017937">
    <property type="entry name" value="Thioredoxin_CS"/>
</dbReference>
<reference evidence="7" key="1">
    <citation type="submission" date="2022-10" db="EMBL/GenBank/DDBJ databases">
        <authorList>
            <person name="Yu W.X."/>
        </authorList>
    </citation>
    <scope>NUCLEOTIDE SEQUENCE</scope>
    <source>
        <strain evidence="7">AAT</strain>
    </source>
</reference>
<evidence type="ECO:0000256" key="3">
    <source>
        <dbReference type="ARBA" id="ARBA00023157"/>
    </source>
</evidence>
<gene>
    <name evidence="7" type="ORF">OM075_14935</name>
</gene>
<dbReference type="Pfam" id="PF14289">
    <property type="entry name" value="DUF4369"/>
    <property type="match status" value="1"/>
</dbReference>